<gene>
    <name evidence="1" type="ORF">SAMN05444405_102202</name>
</gene>
<dbReference type="EMBL" id="FQTV01000002">
    <property type="protein sequence ID" value="SHE62105.1"/>
    <property type="molecule type" value="Genomic_DNA"/>
</dbReference>
<protein>
    <submittedName>
        <fullName evidence="1">Uncharacterized protein</fullName>
    </submittedName>
</protein>
<evidence type="ECO:0000313" key="1">
    <source>
        <dbReference type="EMBL" id="SHE62105.1"/>
    </source>
</evidence>
<reference evidence="1 2" key="1">
    <citation type="submission" date="2016-11" db="EMBL/GenBank/DDBJ databases">
        <authorList>
            <person name="Jaros S."/>
            <person name="Januszkiewicz K."/>
            <person name="Wedrychowicz H."/>
        </authorList>
    </citation>
    <scope>NUCLEOTIDE SEQUENCE [LARGE SCALE GENOMIC DNA]</scope>
    <source>
        <strain evidence="1 2">DSM 26991</strain>
    </source>
</reference>
<sequence>MIIFKIRIDDKDFGRQYNIKSTSRELSEIEDEPK</sequence>
<name>A0A1M4UZK4_9BACE</name>
<dbReference type="Proteomes" id="UP000184509">
    <property type="component" value="Unassembled WGS sequence"/>
</dbReference>
<organism evidence="1 2">
    <name type="scientific">Bacteroides luti</name>
    <dbReference type="NCBI Taxonomy" id="1297750"/>
    <lineage>
        <taxon>Bacteria</taxon>
        <taxon>Pseudomonadati</taxon>
        <taxon>Bacteroidota</taxon>
        <taxon>Bacteroidia</taxon>
        <taxon>Bacteroidales</taxon>
        <taxon>Bacteroidaceae</taxon>
        <taxon>Bacteroides</taxon>
    </lineage>
</organism>
<evidence type="ECO:0000313" key="2">
    <source>
        <dbReference type="Proteomes" id="UP000184509"/>
    </source>
</evidence>
<dbReference type="AlphaFoldDB" id="A0A1M4UZK4"/>
<proteinExistence type="predicted"/>
<accession>A0A1M4UZK4</accession>
<dbReference type="STRING" id="1297750.SAMN05444405_102202"/>
<keyword evidence="2" id="KW-1185">Reference proteome</keyword>